<dbReference type="AlphaFoldDB" id="A0A7S0ELR6"/>
<evidence type="ECO:0008006" key="3">
    <source>
        <dbReference type="Google" id="ProtNLM"/>
    </source>
</evidence>
<name>A0A7S0ELR6_9CRYP</name>
<gene>
    <name evidence="2" type="ORF">HPHI1048_LOCUS11380</name>
</gene>
<feature type="region of interest" description="Disordered" evidence="1">
    <location>
        <begin position="1"/>
        <end position="28"/>
    </location>
</feature>
<proteinExistence type="predicted"/>
<dbReference type="SUPFAM" id="SSF55785">
    <property type="entry name" value="PYP-like sensor domain (PAS domain)"/>
    <property type="match status" value="1"/>
</dbReference>
<evidence type="ECO:0000313" key="2">
    <source>
        <dbReference type="EMBL" id="CAD8485792.1"/>
    </source>
</evidence>
<protein>
    <recommendedName>
        <fullName evidence="3">PAS domain-containing protein</fullName>
    </recommendedName>
</protein>
<reference evidence="2" key="1">
    <citation type="submission" date="2021-01" db="EMBL/GenBank/DDBJ databases">
        <authorList>
            <person name="Corre E."/>
            <person name="Pelletier E."/>
            <person name="Niang G."/>
            <person name="Scheremetjew M."/>
            <person name="Finn R."/>
            <person name="Kale V."/>
            <person name="Holt S."/>
            <person name="Cochrane G."/>
            <person name="Meng A."/>
            <person name="Brown T."/>
            <person name="Cohen L."/>
        </authorList>
    </citation>
    <scope>NUCLEOTIDE SEQUENCE</scope>
    <source>
        <strain evidence="2">CCMP325</strain>
    </source>
</reference>
<evidence type="ECO:0000256" key="1">
    <source>
        <dbReference type="SAM" id="MobiDB-lite"/>
    </source>
</evidence>
<sequence>MPSRIVDSSFPLQNQTPPTHIPPNPPGFSSDREAWVHFQEMVNHAVGWNTSFAVIDLSAGSSLAYVSPSMLDLFEYENDQILGLDWSVLTDSVTDDDEQVDSLQMALNSQTPSYSSRCMMCRTGRGNHFWGLFCVRSGLAQNIPFACLTCLDVSNMVESDSLSLISSRTSSSVELSQIETNKNILDGLLALIMGEQDVVTADTFPLPGPSDHVITPNDHELGPVGSLTDAMDCPCGPGANSTEDDDNEVFDMLCMSACLDHLQEQDYALFLQFASPQGCWKCGGAVE</sequence>
<accession>A0A7S0ELR6</accession>
<dbReference type="EMBL" id="HBEO01016688">
    <property type="protein sequence ID" value="CAD8485792.1"/>
    <property type="molecule type" value="Transcribed_RNA"/>
</dbReference>
<organism evidence="2">
    <name type="scientific">Hanusia phi</name>
    <dbReference type="NCBI Taxonomy" id="3032"/>
    <lineage>
        <taxon>Eukaryota</taxon>
        <taxon>Cryptophyceae</taxon>
        <taxon>Pyrenomonadales</taxon>
        <taxon>Geminigeraceae</taxon>
        <taxon>Hanusia</taxon>
    </lineage>
</organism>
<dbReference type="Gene3D" id="3.30.450.20">
    <property type="entry name" value="PAS domain"/>
    <property type="match status" value="1"/>
</dbReference>
<dbReference type="InterPro" id="IPR035965">
    <property type="entry name" value="PAS-like_dom_sf"/>
</dbReference>